<name>A0AC34R988_9BILA</name>
<sequence length="700" mass="79977">MPSVLKLMQKGFPSRTSFSDLYDMYKEILPPKLKRLDPRLFCKCLFHALGLNDVDFKFGMTKVFFRPGKFAEFDQLMRQDKEHMNALIAKVQSWLHRTRWKKAQYGTWSVIKLDRKIKYRAAALIKIHIQQNTNVQNAIQNCAKLEKELDSIVEHLKIQAVADQREKEKMKQLERQIAAEKERQIQELKEKQNQETKIRELREIEAKRQQEEVLRQQKIVEIEAQMAYEKAEEEKRFKKLEQERLDAELARRLAMEDGQTLDGLKTVQNNNNVARTGKQDLSSWTYAVLRDTINNSNNIELLLACRQELASRLHQYHQWRSRNMPEAASSSHRAPESVLNAAPVLHPEVSSRNAPAPIQRYFRVPFSAPSASDQSGQNTHLRNSAVGGIWLAHFDGQFVARQMEIHPNKPPVLLVAGKDDDLMCELTLDQTQLTRKKGVEILPDEFEALWHKFHGPFYCPDPGVTKIVESFSILFDFRSPQFWLLLHAGSLLFLSGFIYLTILVCDRLTKISPPPLLPIIKFDTKGFSANELRLFNVKNVTTGLQLHLVPRFDNGNLRTPALEGTTPKGPVFLDPIVKPLLESEPAATELVFVRWDMCIDVQNTPEDAAAGEIATSTVVNTSEEKRSISEKSKKEQISRDVVSKPSRENEIPASAVVPETTTTTPITPEVVSLQTNKDYPSRISNQLVREKSSAKNSTKI</sequence>
<protein>
    <submittedName>
        <fullName evidence="2">Myosin motor domain-containing protein</fullName>
    </submittedName>
</protein>
<organism evidence="1 2">
    <name type="scientific">Panagrolaimus sp. JU765</name>
    <dbReference type="NCBI Taxonomy" id="591449"/>
    <lineage>
        <taxon>Eukaryota</taxon>
        <taxon>Metazoa</taxon>
        <taxon>Ecdysozoa</taxon>
        <taxon>Nematoda</taxon>
        <taxon>Chromadorea</taxon>
        <taxon>Rhabditida</taxon>
        <taxon>Tylenchina</taxon>
        <taxon>Panagrolaimomorpha</taxon>
        <taxon>Panagrolaimoidea</taxon>
        <taxon>Panagrolaimidae</taxon>
        <taxon>Panagrolaimus</taxon>
    </lineage>
</organism>
<proteinExistence type="predicted"/>
<reference evidence="2" key="1">
    <citation type="submission" date="2022-11" db="UniProtKB">
        <authorList>
            <consortium name="WormBaseParasite"/>
        </authorList>
    </citation>
    <scope>IDENTIFICATION</scope>
</reference>
<accession>A0AC34R988</accession>
<evidence type="ECO:0000313" key="1">
    <source>
        <dbReference type="Proteomes" id="UP000887576"/>
    </source>
</evidence>
<evidence type="ECO:0000313" key="2">
    <source>
        <dbReference type="WBParaSite" id="JU765_v2.g4769.t1"/>
    </source>
</evidence>
<dbReference type="WBParaSite" id="JU765_v2.g4769.t1">
    <property type="protein sequence ID" value="JU765_v2.g4769.t1"/>
    <property type="gene ID" value="JU765_v2.g4769"/>
</dbReference>
<dbReference type="Proteomes" id="UP000887576">
    <property type="component" value="Unplaced"/>
</dbReference>